<reference evidence="2" key="1">
    <citation type="submission" date="2018-12" db="EMBL/GenBank/DDBJ databases">
        <title>Tengunoibacter tsumagoiensis gen. nov., sp. nov., Dictyobacter kobayashii sp. nov., D. alpinus sp. nov., and D. joshuensis sp. nov. and description of Dictyobacteraceae fam. nov. within the order Ktedonobacterales isolated from Tengu-no-mugimeshi.</title>
        <authorList>
            <person name="Wang C.M."/>
            <person name="Zheng Y."/>
            <person name="Sakai Y."/>
            <person name="Toyoda A."/>
            <person name="Minakuchi Y."/>
            <person name="Abe K."/>
            <person name="Yokota A."/>
            <person name="Yabe S."/>
        </authorList>
    </citation>
    <scope>NUCLEOTIDE SEQUENCE [LARGE SCALE GENOMIC DNA]</scope>
    <source>
        <strain evidence="2">S-27</strain>
    </source>
</reference>
<evidence type="ECO:0000313" key="1">
    <source>
        <dbReference type="EMBL" id="GCE10087.1"/>
    </source>
</evidence>
<name>A0A401ZT96_9CHLR</name>
<evidence type="ECO:0000313" key="2">
    <source>
        <dbReference type="Proteomes" id="UP000287224"/>
    </source>
</evidence>
<dbReference type="Proteomes" id="UP000287224">
    <property type="component" value="Unassembled WGS sequence"/>
</dbReference>
<gene>
    <name evidence="1" type="ORF">KDAU_74160</name>
</gene>
<accession>A0A401ZT96</accession>
<dbReference type="EMBL" id="BIFQ01000002">
    <property type="protein sequence ID" value="GCE10087.1"/>
    <property type="molecule type" value="Genomic_DNA"/>
</dbReference>
<sequence>MKFNGFLLLCPELDCHDATGKDLVLLPFWNNIYDLIHMPFRAYSLSEEPSRAMQRNQAGQ</sequence>
<proteinExistence type="predicted"/>
<protein>
    <submittedName>
        <fullName evidence="1">Uncharacterized protein</fullName>
    </submittedName>
</protein>
<organism evidence="1 2">
    <name type="scientific">Dictyobacter aurantiacus</name>
    <dbReference type="NCBI Taxonomy" id="1936993"/>
    <lineage>
        <taxon>Bacteria</taxon>
        <taxon>Bacillati</taxon>
        <taxon>Chloroflexota</taxon>
        <taxon>Ktedonobacteria</taxon>
        <taxon>Ktedonobacterales</taxon>
        <taxon>Dictyobacteraceae</taxon>
        <taxon>Dictyobacter</taxon>
    </lineage>
</organism>
<dbReference type="AlphaFoldDB" id="A0A401ZT96"/>
<keyword evidence="2" id="KW-1185">Reference proteome</keyword>
<comment type="caution">
    <text evidence="1">The sequence shown here is derived from an EMBL/GenBank/DDBJ whole genome shotgun (WGS) entry which is preliminary data.</text>
</comment>